<gene>
    <name evidence="4" type="ORF">FY550_11600</name>
</gene>
<dbReference type="InterPro" id="IPR025961">
    <property type="entry name" value="Metal_resist"/>
</dbReference>
<dbReference type="Proteomes" id="UP000322553">
    <property type="component" value="Chromosome"/>
</dbReference>
<sequence>MNFLLFRHPFLAPKRVKEGARFFLISVKSTDFYPRHAIKRFLSGDRYSLPDYSAGEKRMNKRYLPGLFACTWLVLASPLASAHGEHGTGMMSHSGPGMSYGAGQGMMNDYGCNTSMMNDYGPGMMMGSYGHGPGMMWYEYPDANGNLNAQQRNHLRDIQQQLIKQQTPLMQQMMAHQAQLHSLYLNDNIDPEAISEQYKQIFSLRQQMIRNNLQARQQSQTIFQQVPQQTGQP</sequence>
<evidence type="ECO:0000256" key="3">
    <source>
        <dbReference type="ARBA" id="ARBA00045001"/>
    </source>
</evidence>
<protein>
    <recommendedName>
        <fullName evidence="2">Signaling pathway modulator ZraP</fullName>
    </recommendedName>
    <alternativeName>
        <fullName evidence="3">Zinc resistance-associated protein</fullName>
    </alternativeName>
</protein>
<proteinExistence type="inferred from homology"/>
<dbReference type="AlphaFoldDB" id="A0A5C1A0P6"/>
<keyword evidence="5" id="KW-1185">Reference proteome</keyword>
<dbReference type="Gene3D" id="1.20.120.1490">
    <property type="match status" value="1"/>
</dbReference>
<reference evidence="4 5" key="1">
    <citation type="submission" date="2019-08" db="EMBL/GenBank/DDBJ databases">
        <title>Complete genome sequence of Kushneria sp. YCWA18, a halophilic phosphate-solubilizing bacterium isolated from Daqiao saltern in China.</title>
        <authorList>
            <person name="Du G.-X."/>
            <person name="Qu L.-Y."/>
        </authorList>
    </citation>
    <scope>NUCLEOTIDE SEQUENCE [LARGE SCALE GENOMIC DNA]</scope>
    <source>
        <strain evidence="4 5">YCWA18</strain>
    </source>
</reference>
<dbReference type="KEGG" id="kuy:FY550_11600"/>
<name>A0A5C1A0P6_9GAMM</name>
<organism evidence="4 5">
    <name type="scientific">Kushneria phosphatilytica</name>
    <dbReference type="NCBI Taxonomy" id="657387"/>
    <lineage>
        <taxon>Bacteria</taxon>
        <taxon>Pseudomonadati</taxon>
        <taxon>Pseudomonadota</taxon>
        <taxon>Gammaproteobacteria</taxon>
        <taxon>Oceanospirillales</taxon>
        <taxon>Halomonadaceae</taxon>
        <taxon>Kushneria</taxon>
    </lineage>
</organism>
<dbReference type="RefSeq" id="WP_084388146.1">
    <property type="nucleotide sequence ID" value="NZ_CP043420.1"/>
</dbReference>
<accession>A0A5C1A0P6</accession>
<dbReference type="EMBL" id="CP043420">
    <property type="protein sequence ID" value="QEL11718.1"/>
    <property type="molecule type" value="Genomic_DNA"/>
</dbReference>
<evidence type="ECO:0000313" key="5">
    <source>
        <dbReference type="Proteomes" id="UP000322553"/>
    </source>
</evidence>
<evidence type="ECO:0000256" key="1">
    <source>
        <dbReference type="ARBA" id="ARBA00044945"/>
    </source>
</evidence>
<dbReference type="Pfam" id="PF13801">
    <property type="entry name" value="Metal_resist"/>
    <property type="match status" value="1"/>
</dbReference>
<dbReference type="OrthoDB" id="10007910at2"/>
<evidence type="ECO:0000256" key="2">
    <source>
        <dbReference type="ARBA" id="ARBA00044983"/>
    </source>
</evidence>
<comment type="similarity">
    <text evidence="1">Belongs to the ZraP family.</text>
</comment>
<evidence type="ECO:0000313" key="4">
    <source>
        <dbReference type="EMBL" id="QEL11718.1"/>
    </source>
</evidence>